<name>A0A2G5EFH5_AQUCA</name>
<dbReference type="GO" id="GO:0016567">
    <property type="term" value="P:protein ubiquitination"/>
    <property type="evidence" value="ECO:0007669"/>
    <property type="project" value="InterPro"/>
</dbReference>
<dbReference type="PANTHER" id="PTHR13480">
    <property type="entry name" value="E3 UBIQUITIN-PROTEIN LIGASE HAKAI-RELATED"/>
    <property type="match status" value="1"/>
</dbReference>
<dbReference type="PROSITE" id="PS50157">
    <property type="entry name" value="ZINC_FINGER_C2H2_2"/>
    <property type="match status" value="1"/>
</dbReference>
<dbReference type="OrthoDB" id="547746at2759"/>
<sequence length="362" mass="39905">MMEGIFICAAPHCLKSFLKKSEFETHIHESHADLLHPNLVKEDGNESDAFNVTRPSSTEAHAKQSTAADTSTARSLPRAGLSPSSNSQPHDLDDKARRNQSRDQPSAKSSIIQPNPSPFYGRHPNYPPELQQENNPHHVFDRPGPYNRFHNQQNIDMQAAAFQRRDSDRVPDKQQGVVSEVPFSEYPPQSQQPPNFVVPLNSNQGLTPAFNMPPFPVEVLQPFYNAQLETTRPDMQWESPAGGHAFADSNPRPWNLGAGMPFEQMPASQGISENYANQTDAQGRATYFQGDYGRGTGAAPLNPLMPPMGSRGLEPLQGSNASDNKDGKGTSTPQPRAPPPARHHSQFQRGNFPHHADAGWEG</sequence>
<feature type="region of interest" description="Disordered" evidence="2">
    <location>
        <begin position="287"/>
        <end position="362"/>
    </location>
</feature>
<dbReference type="EMBL" id="KZ305026">
    <property type="protein sequence ID" value="PIA54461.1"/>
    <property type="molecule type" value="Genomic_DNA"/>
</dbReference>
<evidence type="ECO:0000256" key="1">
    <source>
        <dbReference type="PROSITE-ProRule" id="PRU00042"/>
    </source>
</evidence>
<feature type="compositionally biased region" description="Polar residues" evidence="2">
    <location>
        <begin position="102"/>
        <end position="114"/>
    </location>
</feature>
<feature type="region of interest" description="Disordered" evidence="2">
    <location>
        <begin position="45"/>
        <end position="150"/>
    </location>
</feature>
<organism evidence="4 5">
    <name type="scientific">Aquilegia coerulea</name>
    <name type="common">Rocky mountain columbine</name>
    <dbReference type="NCBI Taxonomy" id="218851"/>
    <lineage>
        <taxon>Eukaryota</taxon>
        <taxon>Viridiplantae</taxon>
        <taxon>Streptophyta</taxon>
        <taxon>Embryophyta</taxon>
        <taxon>Tracheophyta</taxon>
        <taxon>Spermatophyta</taxon>
        <taxon>Magnoliopsida</taxon>
        <taxon>Ranunculales</taxon>
        <taxon>Ranunculaceae</taxon>
        <taxon>Thalictroideae</taxon>
        <taxon>Aquilegia</taxon>
    </lineage>
</organism>
<keyword evidence="1" id="KW-0479">Metal-binding</keyword>
<feature type="domain" description="C2H2-type" evidence="3">
    <location>
        <begin position="6"/>
        <end position="32"/>
    </location>
</feature>
<feature type="compositionally biased region" description="Basic and acidic residues" evidence="2">
    <location>
        <begin position="90"/>
        <end position="101"/>
    </location>
</feature>
<evidence type="ECO:0000313" key="5">
    <source>
        <dbReference type="Proteomes" id="UP000230069"/>
    </source>
</evidence>
<gene>
    <name evidence="4" type="ORF">AQUCO_00900776v1</name>
</gene>
<evidence type="ECO:0000313" key="4">
    <source>
        <dbReference type="EMBL" id="PIA54461.1"/>
    </source>
</evidence>
<dbReference type="GO" id="GO:0008270">
    <property type="term" value="F:zinc ion binding"/>
    <property type="evidence" value="ECO:0007669"/>
    <property type="project" value="UniProtKB-KW"/>
</dbReference>
<keyword evidence="1" id="KW-0862">Zinc</keyword>
<dbReference type="GO" id="GO:0061630">
    <property type="term" value="F:ubiquitin protein ligase activity"/>
    <property type="evidence" value="ECO:0007669"/>
    <property type="project" value="InterPro"/>
</dbReference>
<feature type="compositionally biased region" description="Polar residues" evidence="2">
    <location>
        <begin position="48"/>
        <end position="74"/>
    </location>
</feature>
<evidence type="ECO:0000259" key="3">
    <source>
        <dbReference type="PROSITE" id="PS50157"/>
    </source>
</evidence>
<dbReference type="PANTHER" id="PTHR13480:SF0">
    <property type="entry name" value="E3 UBIQUITIN-PROTEIN LIGASE HAKAI"/>
    <property type="match status" value="1"/>
</dbReference>
<keyword evidence="1" id="KW-0863">Zinc-finger</keyword>
<evidence type="ECO:0000256" key="2">
    <source>
        <dbReference type="SAM" id="MobiDB-lite"/>
    </source>
</evidence>
<reference evidence="4 5" key="1">
    <citation type="submission" date="2017-09" db="EMBL/GenBank/DDBJ databases">
        <title>WGS assembly of Aquilegia coerulea Goldsmith.</title>
        <authorList>
            <person name="Hodges S."/>
            <person name="Kramer E."/>
            <person name="Nordborg M."/>
            <person name="Tomkins J."/>
            <person name="Borevitz J."/>
            <person name="Derieg N."/>
            <person name="Yan J."/>
            <person name="Mihaltcheva S."/>
            <person name="Hayes R.D."/>
            <person name="Rokhsar D."/>
        </authorList>
    </citation>
    <scope>NUCLEOTIDE SEQUENCE [LARGE SCALE GENOMIC DNA]</scope>
    <source>
        <strain evidence="5">cv. Goldsmith</strain>
    </source>
</reference>
<accession>A0A2G5EFH5</accession>
<dbReference type="AlphaFoldDB" id="A0A2G5EFH5"/>
<keyword evidence="5" id="KW-1185">Reference proteome</keyword>
<dbReference type="InterPro" id="IPR040383">
    <property type="entry name" value="HAKAI/CBLL2"/>
</dbReference>
<protein>
    <recommendedName>
        <fullName evidence="3">C2H2-type domain-containing protein</fullName>
    </recommendedName>
</protein>
<dbReference type="InterPro" id="IPR013087">
    <property type="entry name" value="Znf_C2H2_type"/>
</dbReference>
<dbReference type="Proteomes" id="UP000230069">
    <property type="component" value="Unassembled WGS sequence"/>
</dbReference>
<dbReference type="GO" id="GO:0030155">
    <property type="term" value="P:regulation of cell adhesion"/>
    <property type="evidence" value="ECO:0007669"/>
    <property type="project" value="TreeGrafter"/>
</dbReference>
<dbReference type="PROSITE" id="PS00028">
    <property type="entry name" value="ZINC_FINGER_C2H2_1"/>
    <property type="match status" value="1"/>
</dbReference>
<proteinExistence type="predicted"/>